<evidence type="ECO:0000313" key="3">
    <source>
        <dbReference type="Proteomes" id="UP001642720"/>
    </source>
</evidence>
<comment type="caution">
    <text evidence="2">The sequence shown here is derived from an EMBL/GenBank/DDBJ whole genome shotgun (WGS) entry which is preliminary data.</text>
</comment>
<dbReference type="RefSeq" id="XP_073561923.1">
    <property type="nucleotide sequence ID" value="XM_073699668.1"/>
</dbReference>
<proteinExistence type="predicted"/>
<dbReference type="GeneID" id="300574118"/>
<feature type="compositionally biased region" description="Low complexity" evidence="1">
    <location>
        <begin position="1"/>
        <end position="44"/>
    </location>
</feature>
<dbReference type="EMBL" id="PPTA01000002">
    <property type="protein sequence ID" value="TFB05722.1"/>
    <property type="molecule type" value="Genomic_DNA"/>
</dbReference>
<protein>
    <recommendedName>
        <fullName evidence="4">Zn(2)-C6 fungal-type domain-containing protein</fullName>
    </recommendedName>
</protein>
<evidence type="ECO:0000256" key="1">
    <source>
        <dbReference type="SAM" id="MobiDB-lite"/>
    </source>
</evidence>
<accession>A0ABY2HBM9</accession>
<gene>
    <name evidence="2" type="ORF">CCMA1212_002279</name>
</gene>
<keyword evidence="3" id="KW-1185">Reference proteome</keyword>
<reference evidence="2 3" key="1">
    <citation type="submission" date="2018-01" db="EMBL/GenBank/DDBJ databases">
        <title>Genome characterization of the sugarcane-associated fungus Trichoderma ghanense CCMA-1212 and their application in lignocelulose bioconversion.</title>
        <authorList>
            <person name="Steindorff A.S."/>
            <person name="Mendes T.D."/>
            <person name="Vilela E.S.D."/>
            <person name="Rodrigues D.S."/>
            <person name="Formighieri E.F."/>
            <person name="Melo I.S."/>
            <person name="Favaro L.C.L."/>
        </authorList>
    </citation>
    <scope>NUCLEOTIDE SEQUENCE [LARGE SCALE GENOMIC DNA]</scope>
    <source>
        <strain evidence="2 3">CCMA-1212</strain>
    </source>
</reference>
<evidence type="ECO:0008006" key="4">
    <source>
        <dbReference type="Google" id="ProtNLM"/>
    </source>
</evidence>
<sequence length="499" mass="55184">MPTSNDDTISISSSQGEHSSGFSNPLPPSNTSISSSNKHSPASSSDKENKPPRGPASQPSDALPQLARPLLPSFDAAHHGWDASNVPTAKCDLCHRQRCGTLQKCRVCKLSICHDCCIGDGLKNDRRHSIDAAAVAWDVPPGLRKQRFRAIASKPEPPKGVRKQRIIIKRRVPGQGRSGEPAAAGEARGSFASPRVMLDRAASTLDMEIDRAESGQPRYRVYGHAGLMEPAPEPRLSVAQEAYHPPASRAQQQQQQQRHQDTMPPTYDARYQPGTRTLNQSRLPVMRQIYGDDDHGHYRTSSDEDPFYAAPTTGQPSQYPVPQADGYSQPAASRPVLPPVASLLSGRPPCFPSHTTPDMHSRPQQRFHREDQPIASEAWPLNEYVSSLGNGLANAARASHVSSRKPLDQCLRDELQAVWMSPAFINEDRDAGFRYRRLLSAAYYASTCLGLSPKGNAAREWMCQEEQKLWEMGYESIRSVPLMDFLHEVGVRYLRQAQC</sequence>
<feature type="region of interest" description="Disordered" evidence="1">
    <location>
        <begin position="242"/>
        <end position="274"/>
    </location>
</feature>
<dbReference type="Proteomes" id="UP001642720">
    <property type="component" value="Unassembled WGS sequence"/>
</dbReference>
<organism evidence="2 3">
    <name type="scientific">Trichoderma ghanense</name>
    <dbReference type="NCBI Taxonomy" id="65468"/>
    <lineage>
        <taxon>Eukaryota</taxon>
        <taxon>Fungi</taxon>
        <taxon>Dikarya</taxon>
        <taxon>Ascomycota</taxon>
        <taxon>Pezizomycotina</taxon>
        <taxon>Sordariomycetes</taxon>
        <taxon>Hypocreomycetidae</taxon>
        <taxon>Hypocreales</taxon>
        <taxon>Hypocreaceae</taxon>
        <taxon>Trichoderma</taxon>
    </lineage>
</organism>
<feature type="region of interest" description="Disordered" evidence="1">
    <location>
        <begin position="1"/>
        <end position="64"/>
    </location>
</feature>
<feature type="region of interest" description="Disordered" evidence="1">
    <location>
        <begin position="295"/>
        <end position="317"/>
    </location>
</feature>
<name>A0ABY2HBM9_9HYPO</name>
<evidence type="ECO:0000313" key="2">
    <source>
        <dbReference type="EMBL" id="TFB05722.1"/>
    </source>
</evidence>